<comment type="similarity">
    <text evidence="1">Belongs to the C/M/P thioester hydrolase family.</text>
</comment>
<dbReference type="SUPFAM" id="SSF53474">
    <property type="entry name" value="alpha/beta-Hydrolases"/>
    <property type="match status" value="1"/>
</dbReference>
<dbReference type="GO" id="GO:0006637">
    <property type="term" value="P:acyl-CoA metabolic process"/>
    <property type="evidence" value="ECO:0007669"/>
    <property type="project" value="InterPro"/>
</dbReference>
<dbReference type="PANTHER" id="PTHR10824">
    <property type="entry name" value="ACYL-COENZYME A THIOESTERASE-RELATED"/>
    <property type="match status" value="1"/>
</dbReference>
<evidence type="ECO:0000313" key="6">
    <source>
        <dbReference type="Proteomes" id="UP001044222"/>
    </source>
</evidence>
<dbReference type="FunFam" id="2.60.40.2240:FF:000002">
    <property type="entry name" value="Acyl-CoA thioesterase 18"/>
    <property type="match status" value="1"/>
</dbReference>
<dbReference type="FunFam" id="3.40.50.1820:FF:000024">
    <property type="entry name" value="acyl-coenzyme A thioesterase 4"/>
    <property type="match status" value="1"/>
</dbReference>
<dbReference type="Gene3D" id="2.60.40.2240">
    <property type="entry name" value="Acyl-CoA thioester hydrolase/BAAT N-terminal domain"/>
    <property type="match status" value="1"/>
</dbReference>
<dbReference type="InterPro" id="IPR006862">
    <property type="entry name" value="Thio_Ohase/aa_AcTrfase"/>
</dbReference>
<feature type="domain" description="Acyl-CoA thioester hydrolase/bile acid-CoA amino acid N-acetyltransferase" evidence="3">
    <location>
        <begin position="33"/>
        <end position="162"/>
    </location>
</feature>
<reference evidence="5" key="1">
    <citation type="submission" date="2021-01" db="EMBL/GenBank/DDBJ databases">
        <title>A chromosome-scale assembly of European eel, Anguilla anguilla.</title>
        <authorList>
            <person name="Henkel C."/>
            <person name="Jong-Raadsen S.A."/>
            <person name="Dufour S."/>
            <person name="Weltzien F.-A."/>
            <person name="Palstra A.P."/>
            <person name="Pelster B."/>
            <person name="Spaink H.P."/>
            <person name="Van Den Thillart G.E."/>
            <person name="Jansen H."/>
            <person name="Zahm M."/>
            <person name="Klopp C."/>
            <person name="Cedric C."/>
            <person name="Louis A."/>
            <person name="Berthelot C."/>
            <person name="Parey E."/>
            <person name="Roest Crollius H."/>
            <person name="Montfort J."/>
            <person name="Robinson-Rechavi M."/>
            <person name="Bucao C."/>
            <person name="Bouchez O."/>
            <person name="Gislard M."/>
            <person name="Lluch J."/>
            <person name="Milhes M."/>
            <person name="Lampietro C."/>
            <person name="Lopez Roques C."/>
            <person name="Donnadieu C."/>
            <person name="Braasch I."/>
            <person name="Desvignes T."/>
            <person name="Postlethwait J."/>
            <person name="Bobe J."/>
            <person name="Guiguen Y."/>
            <person name="Dirks R."/>
        </authorList>
    </citation>
    <scope>NUCLEOTIDE SEQUENCE</scope>
    <source>
        <strain evidence="5">Tag_6206</strain>
        <tissue evidence="5">Liver</tissue>
    </source>
</reference>
<evidence type="ECO:0000256" key="1">
    <source>
        <dbReference type="ARBA" id="ARBA00006538"/>
    </source>
</evidence>
<feature type="domain" description="BAAT/Acyl-CoA thioester hydrolase C-terminal" evidence="4">
    <location>
        <begin position="227"/>
        <end position="437"/>
    </location>
</feature>
<feature type="active site" description="Charge relay system" evidence="2">
    <location>
        <position position="382"/>
    </location>
</feature>
<feature type="active site" description="Charge relay system" evidence="2">
    <location>
        <position position="347"/>
    </location>
</feature>
<dbReference type="PANTHER" id="PTHR10824:SF36">
    <property type="entry name" value="ACYL-COA THIOESTERASE 17-RELATED"/>
    <property type="match status" value="1"/>
</dbReference>
<dbReference type="OMA" id="HDWEAYG"/>
<dbReference type="OrthoDB" id="6347013at2759"/>
<evidence type="ECO:0000259" key="3">
    <source>
        <dbReference type="Pfam" id="PF04775"/>
    </source>
</evidence>
<dbReference type="InterPro" id="IPR014940">
    <property type="entry name" value="BAAT_C"/>
</dbReference>
<gene>
    <name evidence="5" type="ORF">ANANG_G00314660</name>
</gene>
<dbReference type="Gene3D" id="3.40.50.1820">
    <property type="entry name" value="alpha/beta hydrolase"/>
    <property type="match status" value="1"/>
</dbReference>
<dbReference type="Pfam" id="PF08840">
    <property type="entry name" value="BAAT_C"/>
    <property type="match status" value="1"/>
</dbReference>
<dbReference type="InterPro" id="IPR029058">
    <property type="entry name" value="AB_hydrolase_fold"/>
</dbReference>
<keyword evidence="6" id="KW-1185">Reference proteome</keyword>
<dbReference type="GO" id="GO:0047617">
    <property type="term" value="F:fatty acyl-CoA hydrolase activity"/>
    <property type="evidence" value="ECO:0007669"/>
    <property type="project" value="TreeGrafter"/>
</dbReference>
<evidence type="ECO:0000256" key="2">
    <source>
        <dbReference type="PIRSR" id="PIRSR016521-1"/>
    </source>
</evidence>
<evidence type="ECO:0000259" key="4">
    <source>
        <dbReference type="Pfam" id="PF08840"/>
    </source>
</evidence>
<dbReference type="GO" id="GO:0006631">
    <property type="term" value="P:fatty acid metabolic process"/>
    <property type="evidence" value="ECO:0007669"/>
    <property type="project" value="TreeGrafter"/>
</dbReference>
<dbReference type="InterPro" id="IPR042490">
    <property type="entry name" value="Thio_Ohase/BAAT_N"/>
</dbReference>
<accession>A0A9D3LM49</accession>
<dbReference type="EMBL" id="JAFIRN010000019">
    <property type="protein sequence ID" value="KAG5830823.1"/>
    <property type="molecule type" value="Genomic_DNA"/>
</dbReference>
<feature type="active site" description="Charge relay system" evidence="2">
    <location>
        <position position="255"/>
    </location>
</feature>
<proteinExistence type="inferred from homology"/>
<dbReference type="InterPro" id="IPR016662">
    <property type="entry name" value="Acyl-CoA_thioEstase_long-chain"/>
</dbReference>
<dbReference type="Proteomes" id="UP001044222">
    <property type="component" value="Chromosome 19"/>
</dbReference>
<organism evidence="5 6">
    <name type="scientific">Anguilla anguilla</name>
    <name type="common">European freshwater eel</name>
    <name type="synonym">Muraena anguilla</name>
    <dbReference type="NCBI Taxonomy" id="7936"/>
    <lineage>
        <taxon>Eukaryota</taxon>
        <taxon>Metazoa</taxon>
        <taxon>Chordata</taxon>
        <taxon>Craniata</taxon>
        <taxon>Vertebrata</taxon>
        <taxon>Euteleostomi</taxon>
        <taxon>Actinopterygii</taxon>
        <taxon>Neopterygii</taxon>
        <taxon>Teleostei</taxon>
        <taxon>Anguilliformes</taxon>
        <taxon>Anguillidae</taxon>
        <taxon>Anguilla</taxon>
    </lineage>
</organism>
<dbReference type="Pfam" id="PF04775">
    <property type="entry name" value="Bile_Hydr_Trans"/>
    <property type="match status" value="1"/>
</dbReference>
<name>A0A9D3LM49_ANGAN</name>
<dbReference type="AlphaFoldDB" id="A0A9D3LM49"/>
<evidence type="ECO:0000313" key="5">
    <source>
        <dbReference type="EMBL" id="KAG5830823.1"/>
    </source>
</evidence>
<comment type="caution">
    <text evidence="5">The sequence shown here is derived from an EMBL/GenBank/DDBJ whole genome shotgun (WGS) entry which is preliminary data.</text>
</comment>
<protein>
    <submittedName>
        <fullName evidence="5">Uncharacterized protein</fullName>
    </submittedName>
</protein>
<dbReference type="PIRSF" id="PIRSF016521">
    <property type="entry name" value="Acyl-CoA_hydro"/>
    <property type="match status" value="1"/>
</dbReference>
<sequence length="448" mass="48869">MMSGPAPGPLLTVTSGPAPGPLLTVTPSRALVDEKFEVVVRQLRSGQGVTLHALHQSEDGDFWEAFGHYVSDAQGTVTAAEHASVGGSYLGIEPMGLLWSMRPVPGSRPGLRLRKRDVCSPMLVHLSVHRGHVSQGFREATPLACAVAERWYLAPGVRRVEANQNGVKGTFFLPPGPGPFPGVLDMWGGGGGLVEYRSALLASHGFVSLAMEYLPLNKHLGTPGALTISYFETAFRIVQEHPLVATDRVALFGLSLGATVSIALASYSRVARPVCCVCVNGGHIQPPDASVEDAVDEISRRAAKIEVDENNHLIWRKLILPIPEDPSRIMHVEKITCPMMLVVGLDDQNWAAPECAQDMERIMKDAGKADLLTVLSYPETGHLIEPPYTPHFRSSNFIVQHTREKVILLWGGQPKPHADAQEDSWRKILQFLQLHLHQRHGAVTQSKL</sequence>